<name>A0A024GRK9_9STRA</name>
<evidence type="ECO:0000256" key="9">
    <source>
        <dbReference type="ARBA" id="ARBA00023136"/>
    </source>
</evidence>
<dbReference type="GO" id="GO:0018279">
    <property type="term" value="P:protein N-linked glycosylation via asparagine"/>
    <property type="evidence" value="ECO:0007669"/>
    <property type="project" value="TreeGrafter"/>
</dbReference>
<comment type="caution">
    <text evidence="11">The sequence shown here is derived from an EMBL/GenBank/DDBJ whole genome shotgun (WGS) entry which is preliminary data.</text>
</comment>
<comment type="subunit">
    <text evidence="10">Component of the oligosaccharyltransferase (OST) complex.</text>
</comment>
<dbReference type="InterPro" id="IPR007676">
    <property type="entry name" value="Ribophorin_I"/>
</dbReference>
<evidence type="ECO:0000313" key="11">
    <source>
        <dbReference type="EMBL" id="CCI48974.1"/>
    </source>
</evidence>
<evidence type="ECO:0000256" key="10">
    <source>
        <dbReference type="RuleBase" id="RU361143"/>
    </source>
</evidence>
<dbReference type="PANTHER" id="PTHR21049:SF0">
    <property type="entry name" value="DOLICHYL-DIPHOSPHOOLIGOSACCHARIDE--PROTEIN GLYCOSYLTRANSFERASE SUBUNIT 1"/>
    <property type="match status" value="1"/>
</dbReference>
<comment type="subcellular location">
    <subcellularLocation>
        <location evidence="2 10">Endoplasmic reticulum membrane</location>
        <topology evidence="2 10">Single-pass type I membrane protein</topology>
    </subcellularLocation>
</comment>
<dbReference type="AlphaFoldDB" id="A0A024GRK9"/>
<feature type="transmembrane region" description="Helical" evidence="10">
    <location>
        <begin position="426"/>
        <end position="446"/>
    </location>
</feature>
<accession>A0A024GRK9</accession>
<dbReference type="Proteomes" id="UP000053237">
    <property type="component" value="Unassembled WGS sequence"/>
</dbReference>
<evidence type="ECO:0000256" key="8">
    <source>
        <dbReference type="ARBA" id="ARBA00022989"/>
    </source>
</evidence>
<evidence type="ECO:0000313" key="12">
    <source>
        <dbReference type="Proteomes" id="UP000053237"/>
    </source>
</evidence>
<comment type="function">
    <text evidence="1 10">Subunit of the oligosaccharyl transferase (OST) complex that catalyzes the initial transfer of a defined glycan (Glc(3)Man(9)GlcNAc(2) in eukaryotes) from the lipid carrier dolichol-pyrophosphate to an asparagine residue within an Asn-X-Ser/Thr consensus motif in nascent polypeptide chains, the first step in protein N-glycosylation. N-glycosylation occurs cotranslationally and the complex associates with the Sec61 complex at the channel-forming translocon complex that mediates protein translocation across the endoplasmic reticulum (ER). All subunits are required for a maximal enzyme activity.</text>
</comment>
<dbReference type="FunCoup" id="A0A024GRK9">
    <property type="interactions" value="160"/>
</dbReference>
<keyword evidence="7 10" id="KW-0256">Endoplasmic reticulum</keyword>
<evidence type="ECO:0000256" key="1">
    <source>
        <dbReference type="ARBA" id="ARBA00002791"/>
    </source>
</evidence>
<comment type="pathway">
    <text evidence="3 10">Protein modification; protein glycosylation.</text>
</comment>
<dbReference type="UniPathway" id="UPA00378"/>
<dbReference type="PANTHER" id="PTHR21049">
    <property type="entry name" value="RIBOPHORIN I"/>
    <property type="match status" value="1"/>
</dbReference>
<sequence length="458" mass="51455">MRLQLLRTLLLTLGLHHAADAAIINKSIKRVIDLTQHVVRVNTDITVTDSENDITEYVIAVHKSINEHVAYIAAPKFGDVVPSDKIVSKKGQAVATYILKLKTPIAKGEESTIKVTMQLTRSLTPYPVQIKQGDDQKVLFYDSQFVLSPYVTETQTTILKMPSARVESFSKLEPCQHKGSFITYGPYENVEPYAGNANDVRVHYRNHSPFITVTELIKEVEVSMWGRVSVEEVYDISHTGAALKGPFSRLAYSLGTTGASFNTLHARLPKEAMGIYYRDQIGNITTSHVRATSKSKEVELSLRFPIMGGWKTQFYLGYALPTSSVLKRSGESYKLEVEFSSPIAGIAVDSQTLKIILPEGAQNVKVNVPFQIDDQSETRRLTYLDTSLIGRPVLILKKKNLTRKHNAIFTVTFDFPSKFMLLEPGLLISGFFIFFVICMIMFRCEFSLAQKTRKKKVE</sequence>
<evidence type="ECO:0000256" key="5">
    <source>
        <dbReference type="ARBA" id="ARBA00022692"/>
    </source>
</evidence>
<keyword evidence="12" id="KW-1185">Reference proteome</keyword>
<keyword evidence="9 10" id="KW-0472">Membrane</keyword>
<keyword evidence="8 10" id="KW-1133">Transmembrane helix</keyword>
<keyword evidence="5 10" id="KW-0812">Transmembrane</keyword>
<dbReference type="STRING" id="65357.A0A024GRK9"/>
<organism evidence="11 12">
    <name type="scientific">Albugo candida</name>
    <dbReference type="NCBI Taxonomy" id="65357"/>
    <lineage>
        <taxon>Eukaryota</taxon>
        <taxon>Sar</taxon>
        <taxon>Stramenopiles</taxon>
        <taxon>Oomycota</taxon>
        <taxon>Peronosporomycetes</taxon>
        <taxon>Albuginales</taxon>
        <taxon>Albuginaceae</taxon>
        <taxon>Albugo</taxon>
    </lineage>
</organism>
<dbReference type="OrthoDB" id="310030at2759"/>
<dbReference type="InParanoid" id="A0A024GRK9"/>
<feature type="signal peptide" evidence="10">
    <location>
        <begin position="1"/>
        <end position="21"/>
    </location>
</feature>
<feature type="chain" id="PRO_5005101763" description="Dolichyl-diphosphooligosaccharide--protein glycosyltransferase subunit 1" evidence="10">
    <location>
        <begin position="22"/>
        <end position="458"/>
    </location>
</feature>
<evidence type="ECO:0000256" key="7">
    <source>
        <dbReference type="ARBA" id="ARBA00022824"/>
    </source>
</evidence>
<evidence type="ECO:0000256" key="6">
    <source>
        <dbReference type="ARBA" id="ARBA00022729"/>
    </source>
</evidence>
<dbReference type="Pfam" id="PF04597">
    <property type="entry name" value="Ribophorin_I"/>
    <property type="match status" value="1"/>
</dbReference>
<dbReference type="GO" id="GO:0008250">
    <property type="term" value="C:oligosaccharyltransferase complex"/>
    <property type="evidence" value="ECO:0007669"/>
    <property type="project" value="UniProtKB-UniRule"/>
</dbReference>
<proteinExistence type="inferred from homology"/>
<comment type="similarity">
    <text evidence="4 10">Belongs to the OST1 family.</text>
</comment>
<evidence type="ECO:0000256" key="3">
    <source>
        <dbReference type="ARBA" id="ARBA00004922"/>
    </source>
</evidence>
<reference evidence="11 12" key="1">
    <citation type="submission" date="2012-05" db="EMBL/GenBank/DDBJ databases">
        <title>Recombination and specialization in a pathogen metapopulation.</title>
        <authorList>
            <person name="Gardiner A."/>
            <person name="Kemen E."/>
            <person name="Schultz-Larsen T."/>
            <person name="MacLean D."/>
            <person name="Van Oosterhout C."/>
            <person name="Jones J.D.G."/>
        </authorList>
    </citation>
    <scope>NUCLEOTIDE SEQUENCE [LARGE SCALE GENOMIC DNA]</scope>
    <source>
        <strain evidence="11 12">Ac Nc2</strain>
    </source>
</reference>
<dbReference type="EMBL" id="CAIX01000260">
    <property type="protein sequence ID" value="CCI48974.1"/>
    <property type="molecule type" value="Genomic_DNA"/>
</dbReference>
<protein>
    <recommendedName>
        <fullName evidence="10">Dolichyl-diphosphooligosaccharide--protein glycosyltransferase subunit 1</fullName>
    </recommendedName>
</protein>
<evidence type="ECO:0000256" key="2">
    <source>
        <dbReference type="ARBA" id="ARBA00004115"/>
    </source>
</evidence>
<keyword evidence="6 10" id="KW-0732">Signal</keyword>
<evidence type="ECO:0000256" key="4">
    <source>
        <dbReference type="ARBA" id="ARBA00008905"/>
    </source>
</evidence>
<gene>
    <name evidence="11" type="ORF">BN9_101840</name>
</gene>